<dbReference type="InterPro" id="IPR036388">
    <property type="entry name" value="WH-like_DNA-bd_sf"/>
</dbReference>
<evidence type="ECO:0000256" key="4">
    <source>
        <dbReference type="ARBA" id="ARBA00023306"/>
    </source>
</evidence>
<feature type="compositionally biased region" description="Basic and acidic residues" evidence="5">
    <location>
        <begin position="419"/>
        <end position="430"/>
    </location>
</feature>
<feature type="compositionally biased region" description="Acidic residues" evidence="5">
    <location>
        <begin position="308"/>
        <end position="325"/>
    </location>
</feature>
<reference evidence="6" key="1">
    <citation type="submission" date="2020-07" db="EMBL/GenBank/DDBJ databases">
        <authorList>
            <person name="Teixeira M."/>
        </authorList>
    </citation>
    <scope>NUCLEOTIDE SEQUENCE</scope>
    <source>
        <strain evidence="6">Xanthomonas arboricola pv. juglandis CPBF 427</strain>
    </source>
</reference>
<protein>
    <submittedName>
        <fullName evidence="6">SMC-Scp complex subunit ScpB</fullName>
    </submittedName>
</protein>
<sequence>MRRCNSPANSTTAMPPTNLSEADHRMDQALITRIIEAALLASSQPLTLAQLQGVFPEEEPAPPGSVERALELLRDGCAERGVELVEVASGFRFQVKADVHGWVARLWTERRTKYTRATLETLALIAYRQPITRGEIEQVRGVAVSSNIIQALEEREWIRVVGHRDVPGKPALFGTTKGFLDYFGLKRLDELPPLSELKDIAELEPQLPLDRDGQLDGAVPASAAMGAEHAEAGPDTDPDPDMADADGAGADAAIAARTDAAADAAADVDADPGDAAPEQRDAEDVLPASDSTTDATSDSDDTTHVDADTEMAVDADGDVDVDDSDQTASPGTAVDDEIEHHADAVDDHASADESRNDTPQHPEHASAQDPNPLDPDDAREGDPDTAPGTRADAVNEDEDNAVATTTVAVDEADSDPEADPERVGRSQTHE</sequence>
<evidence type="ECO:0000256" key="3">
    <source>
        <dbReference type="ARBA" id="ARBA00022829"/>
    </source>
</evidence>
<proteinExistence type="predicted"/>
<keyword evidence="1" id="KW-0963">Cytoplasm</keyword>
<gene>
    <name evidence="6" type="primary">scpB</name>
    <name evidence="6" type="ORF">XSP_002451</name>
</gene>
<feature type="region of interest" description="Disordered" evidence="5">
    <location>
        <begin position="1"/>
        <end position="20"/>
    </location>
</feature>
<feature type="region of interest" description="Disordered" evidence="5">
    <location>
        <begin position="225"/>
        <end position="247"/>
    </location>
</feature>
<keyword evidence="4" id="KW-0131">Cell cycle</keyword>
<dbReference type="PANTHER" id="PTHR34298">
    <property type="entry name" value="SEGREGATION AND CONDENSATION PROTEIN B"/>
    <property type="match status" value="1"/>
</dbReference>
<dbReference type="Pfam" id="PF04079">
    <property type="entry name" value="SMC_ScpB"/>
    <property type="match status" value="1"/>
</dbReference>
<dbReference type="PANTHER" id="PTHR34298:SF2">
    <property type="entry name" value="SEGREGATION AND CONDENSATION PROTEIN B"/>
    <property type="match status" value="1"/>
</dbReference>
<dbReference type="GO" id="GO:0051304">
    <property type="term" value="P:chromosome separation"/>
    <property type="evidence" value="ECO:0007669"/>
    <property type="project" value="InterPro"/>
</dbReference>
<evidence type="ECO:0000256" key="1">
    <source>
        <dbReference type="ARBA" id="ARBA00022490"/>
    </source>
</evidence>
<dbReference type="EMBL" id="LR824643">
    <property type="protein sequence ID" value="CAD0330353.1"/>
    <property type="molecule type" value="Genomic_DNA"/>
</dbReference>
<feature type="compositionally biased region" description="Acidic residues" evidence="5">
    <location>
        <begin position="234"/>
        <end position="244"/>
    </location>
</feature>
<feature type="compositionally biased region" description="Basic and acidic residues" evidence="5">
    <location>
        <begin position="338"/>
        <end position="366"/>
    </location>
</feature>
<evidence type="ECO:0000256" key="5">
    <source>
        <dbReference type="SAM" id="MobiDB-lite"/>
    </source>
</evidence>
<keyword evidence="2" id="KW-0132">Cell division</keyword>
<dbReference type="NCBIfam" id="TIGR00281">
    <property type="entry name" value="SMC-Scp complex subunit ScpB"/>
    <property type="match status" value="1"/>
</dbReference>
<evidence type="ECO:0000313" key="6">
    <source>
        <dbReference type="EMBL" id="CAD0330353.1"/>
    </source>
</evidence>
<dbReference type="AlphaFoldDB" id="A0A7U7DDV7"/>
<dbReference type="GO" id="GO:0051301">
    <property type="term" value="P:cell division"/>
    <property type="evidence" value="ECO:0007669"/>
    <property type="project" value="UniProtKB-KW"/>
</dbReference>
<accession>A0A7U7DDV7</accession>
<dbReference type="InterPro" id="IPR005234">
    <property type="entry name" value="ScpB_csome_segregation"/>
</dbReference>
<name>A0A7U7DDV7_XANCJ</name>
<dbReference type="SUPFAM" id="SSF46785">
    <property type="entry name" value="Winged helix' DNA-binding domain"/>
    <property type="match status" value="2"/>
</dbReference>
<dbReference type="Gene3D" id="1.10.10.10">
    <property type="entry name" value="Winged helix-like DNA-binding domain superfamily/Winged helix DNA-binding domain"/>
    <property type="match status" value="2"/>
</dbReference>
<keyword evidence="3" id="KW-0159">Chromosome partition</keyword>
<dbReference type="OrthoDB" id="9806226at2"/>
<evidence type="ECO:0000256" key="2">
    <source>
        <dbReference type="ARBA" id="ARBA00022618"/>
    </source>
</evidence>
<feature type="region of interest" description="Disordered" evidence="5">
    <location>
        <begin position="263"/>
        <end position="430"/>
    </location>
</feature>
<organism evidence="6">
    <name type="scientific">Xanthomonas campestris pv. juglandis</name>
    <name type="common">Xanthomonas arboricola pv. juglandis</name>
    <dbReference type="NCBI Taxonomy" id="195709"/>
    <lineage>
        <taxon>Bacteria</taxon>
        <taxon>Pseudomonadati</taxon>
        <taxon>Pseudomonadota</taxon>
        <taxon>Gammaproteobacteria</taxon>
        <taxon>Lysobacterales</taxon>
        <taxon>Lysobacteraceae</taxon>
        <taxon>Xanthomonas</taxon>
    </lineage>
</organism>
<dbReference type="InterPro" id="IPR036390">
    <property type="entry name" value="WH_DNA-bd_sf"/>
</dbReference>